<evidence type="ECO:0000256" key="3">
    <source>
        <dbReference type="ARBA" id="ARBA00022741"/>
    </source>
</evidence>
<dbReference type="InterPro" id="IPR051852">
    <property type="entry name" value="Alpha-type_PK"/>
</dbReference>
<evidence type="ECO:0000256" key="4">
    <source>
        <dbReference type="ARBA" id="ARBA00022777"/>
    </source>
</evidence>
<keyword evidence="1" id="KW-0723">Serine/threonine-protein kinase</keyword>
<dbReference type="Gene3D" id="3.20.200.10">
    <property type="entry name" value="MHCK/EF2 kinase"/>
    <property type="match status" value="1"/>
</dbReference>
<feature type="compositionally biased region" description="Acidic residues" evidence="6">
    <location>
        <begin position="397"/>
        <end position="411"/>
    </location>
</feature>
<feature type="domain" description="Alpha-type protein kinase" evidence="7">
    <location>
        <begin position="177"/>
        <end position="543"/>
    </location>
</feature>
<dbReference type="InterPro" id="IPR004166">
    <property type="entry name" value="a-kinase_dom"/>
</dbReference>
<dbReference type="EMBL" id="CDMZ01000011">
    <property type="protein sequence ID" value="CEM04425.1"/>
    <property type="molecule type" value="Genomic_DNA"/>
</dbReference>
<dbReference type="PANTHER" id="PTHR45992">
    <property type="entry name" value="EUKARYOTIC ELONGATION FACTOR 2 KINASE-RELATED"/>
    <property type="match status" value="1"/>
</dbReference>
<keyword evidence="4" id="KW-0418">Kinase</keyword>
<evidence type="ECO:0000256" key="5">
    <source>
        <dbReference type="ARBA" id="ARBA00022840"/>
    </source>
</evidence>
<evidence type="ECO:0000313" key="8">
    <source>
        <dbReference type="EMBL" id="CEM04425.1"/>
    </source>
</evidence>
<dbReference type="SUPFAM" id="SSF56112">
    <property type="entry name" value="Protein kinase-like (PK-like)"/>
    <property type="match status" value="1"/>
</dbReference>
<dbReference type="InterPro" id="IPR011009">
    <property type="entry name" value="Kinase-like_dom_sf"/>
</dbReference>
<feature type="compositionally biased region" description="Basic and acidic residues" evidence="6">
    <location>
        <begin position="353"/>
        <end position="362"/>
    </location>
</feature>
<dbReference type="PROSITE" id="PS51158">
    <property type="entry name" value="ALPHA_KINASE"/>
    <property type="match status" value="1"/>
</dbReference>
<accession>A0A0G4F006</accession>
<proteinExistence type="predicted"/>
<evidence type="ECO:0000259" key="7">
    <source>
        <dbReference type="PROSITE" id="PS51158"/>
    </source>
</evidence>
<keyword evidence="5" id="KW-0067">ATP-binding</keyword>
<feature type="region of interest" description="Disordered" evidence="6">
    <location>
        <begin position="397"/>
        <end position="430"/>
    </location>
</feature>
<dbReference type="SMART" id="SM00811">
    <property type="entry name" value="Alpha_kinase"/>
    <property type="match status" value="1"/>
</dbReference>
<dbReference type="AlphaFoldDB" id="A0A0G4F006"/>
<dbReference type="GO" id="GO:0005524">
    <property type="term" value="F:ATP binding"/>
    <property type="evidence" value="ECO:0007669"/>
    <property type="project" value="UniProtKB-KW"/>
</dbReference>
<dbReference type="Pfam" id="PF02816">
    <property type="entry name" value="Alpha_kinase"/>
    <property type="match status" value="2"/>
</dbReference>
<name>A0A0G4F006_9ALVE</name>
<protein>
    <recommendedName>
        <fullName evidence="7">Alpha-type protein kinase domain-containing protein</fullName>
    </recommendedName>
</protein>
<evidence type="ECO:0000256" key="1">
    <source>
        <dbReference type="ARBA" id="ARBA00022527"/>
    </source>
</evidence>
<feature type="region of interest" description="Disordered" evidence="6">
    <location>
        <begin position="352"/>
        <end position="371"/>
    </location>
</feature>
<dbReference type="PhylomeDB" id="A0A0G4F006"/>
<evidence type="ECO:0000256" key="6">
    <source>
        <dbReference type="SAM" id="MobiDB-lite"/>
    </source>
</evidence>
<sequence>MRQAAEVLKKDKALGGSYPLTVIFFSDGRPSDVGKPGMVRNRILAAVRELCKGYGNRLSFIVLPMVGLTGVQDFSVLKEMKEAAKSAGCEADYIPPEDLRGMFALTSWMTAICAQSVFSRASMVVLGSQLPQDLIKRHVQREREDAERLRGQTHPDEAWQVVGGDKAGPQRRSLTFAQGYSDREWRIPFLPVPFLHEEADGFAVRRAAFGIGRERVVFFFREVKGAASENPTFVGDLMVAKESKCVISDENRKTGFHGIYCKLLTDARRIAKKFNEHIRRINIGTSNVSLRIPTVNFLDASVYTFVDDERGGERRGLLVEPFLSSWDKWNNNDGWVKGVEMGVALRRRMFGPEGREGNEKKAQGRFKPNLPFGCSEKGPGGIVVSSSEMGMQLDPIVEEEEGGGEESEDEQIGDRMQKGPPRSDVFCSSFNSVSSSSSSLSLEGGRKVEHDDVPQALSHFSHFVTANNRTGRKLLIDLQGAPPTVKENEKGGELSFDLTDPAICCADPQQKLGCTNKGQTGIDAFFKTHQRNQVCKLLGLPGK</sequence>
<reference evidence="8" key="1">
    <citation type="submission" date="2014-11" db="EMBL/GenBank/DDBJ databases">
        <authorList>
            <person name="Otto D Thomas"/>
            <person name="Naeem Raeece"/>
        </authorList>
    </citation>
    <scope>NUCLEOTIDE SEQUENCE</scope>
</reference>
<evidence type="ECO:0000256" key="2">
    <source>
        <dbReference type="ARBA" id="ARBA00022679"/>
    </source>
</evidence>
<dbReference type="VEuPathDB" id="CryptoDB:Cvel_2542"/>
<keyword evidence="3" id="KW-0547">Nucleotide-binding</keyword>
<dbReference type="GO" id="GO:0004674">
    <property type="term" value="F:protein serine/threonine kinase activity"/>
    <property type="evidence" value="ECO:0007669"/>
    <property type="project" value="UniProtKB-KW"/>
</dbReference>
<organism evidence="8">
    <name type="scientific">Chromera velia CCMP2878</name>
    <dbReference type="NCBI Taxonomy" id="1169474"/>
    <lineage>
        <taxon>Eukaryota</taxon>
        <taxon>Sar</taxon>
        <taxon>Alveolata</taxon>
        <taxon>Colpodellida</taxon>
        <taxon>Chromeraceae</taxon>
        <taxon>Chromera</taxon>
    </lineage>
</organism>
<dbReference type="PANTHER" id="PTHR45992:SF11">
    <property type="entry name" value="ALPHA-TYPE PROTEIN KINASE DOMAIN-CONTAINING PROTEIN"/>
    <property type="match status" value="1"/>
</dbReference>
<gene>
    <name evidence="8" type="ORF">Cvel_2542</name>
</gene>
<keyword evidence="2" id="KW-0808">Transferase</keyword>